<dbReference type="InterPro" id="IPR039069">
    <property type="entry name" value="CE7"/>
</dbReference>
<feature type="active site" description="Charge relay system" evidence="1">
    <location>
        <position position="288"/>
    </location>
</feature>
<keyword evidence="5" id="KW-0378">Hydrolase</keyword>
<dbReference type="EC" id="3.1.1.41" evidence="5"/>
<dbReference type="Pfam" id="PF05448">
    <property type="entry name" value="AXE1"/>
    <property type="match status" value="1"/>
</dbReference>
<feature type="binding site" evidence="2">
    <location>
        <position position="105"/>
    </location>
    <ligand>
        <name>substrate</name>
    </ligand>
</feature>
<feature type="domain" description="Acetyl xylan esterase" evidence="4">
    <location>
        <begin position="15"/>
        <end position="334"/>
    </location>
</feature>
<evidence type="ECO:0000313" key="5">
    <source>
        <dbReference type="EMBL" id="MBB6352195.1"/>
    </source>
</evidence>
<evidence type="ECO:0000256" key="1">
    <source>
        <dbReference type="PIRSR" id="PIRSR639069-1"/>
    </source>
</evidence>
<dbReference type="GO" id="GO:0047739">
    <property type="term" value="F:cephalosporin-C deacetylase activity"/>
    <property type="evidence" value="ECO:0007669"/>
    <property type="project" value="UniProtKB-EC"/>
</dbReference>
<dbReference type="Proteomes" id="UP000583800">
    <property type="component" value="Unassembled WGS sequence"/>
</dbReference>
<reference evidence="5 6" key="1">
    <citation type="submission" date="2020-08" db="EMBL/GenBank/DDBJ databases">
        <title>Sequencing the genomes of 1000 actinobacteria strains.</title>
        <authorList>
            <person name="Klenk H.-P."/>
        </authorList>
    </citation>
    <scope>NUCLEOTIDE SEQUENCE [LARGE SCALE GENOMIC DNA]</scope>
    <source>
        <strain evidence="5 6">DSM 45913</strain>
    </source>
</reference>
<feature type="active site" description="Charge relay system" evidence="1">
    <location>
        <position position="317"/>
    </location>
</feature>
<proteinExistence type="predicted"/>
<evidence type="ECO:0000256" key="3">
    <source>
        <dbReference type="SAM" id="MobiDB-lite"/>
    </source>
</evidence>
<dbReference type="PANTHER" id="PTHR40111:SF1">
    <property type="entry name" value="CEPHALOSPORIN-C DEACETYLASE"/>
    <property type="match status" value="1"/>
</dbReference>
<name>A0A7X0CBM2_9ACTN</name>
<dbReference type="GO" id="GO:0005976">
    <property type="term" value="P:polysaccharide metabolic process"/>
    <property type="evidence" value="ECO:0007669"/>
    <property type="project" value="TreeGrafter"/>
</dbReference>
<dbReference type="InterPro" id="IPR008391">
    <property type="entry name" value="AXE1_dom"/>
</dbReference>
<gene>
    <name evidence="5" type="ORF">FHU36_008791</name>
</gene>
<protein>
    <submittedName>
        <fullName evidence="5">Cephalosporin-C deacetylase</fullName>
        <ecNumber evidence="5">3.1.1.41</ecNumber>
    </submittedName>
</protein>
<dbReference type="Gene3D" id="3.40.50.1820">
    <property type="entry name" value="alpha/beta hydrolase"/>
    <property type="match status" value="1"/>
</dbReference>
<dbReference type="RefSeq" id="WP_312892242.1">
    <property type="nucleotide sequence ID" value="NZ_JACHJB010000005.1"/>
</dbReference>
<dbReference type="EMBL" id="JACHJB010000005">
    <property type="protein sequence ID" value="MBB6352195.1"/>
    <property type="molecule type" value="Genomic_DNA"/>
</dbReference>
<evidence type="ECO:0000313" key="6">
    <source>
        <dbReference type="Proteomes" id="UP000583800"/>
    </source>
</evidence>
<dbReference type="InterPro" id="IPR029058">
    <property type="entry name" value="AB_hydrolase_fold"/>
</dbReference>
<feature type="active site" description="Nucleophile" evidence="1">
    <location>
        <position position="202"/>
    </location>
</feature>
<sequence>MKYPCHRYRLEIFVALFDLPLEQLRSYRPDRDEPADFDAFWARTLAEAAEFDLAPEFTPYDAPYTGVDVYDVSFAGWGGHRINGWFLTPRGADGPVPCVMHYIGYSGGRGFPHDHLLWPAAGNAVFVMETRGHGGASPHAPGTTGDPHGSAHAQAAGMMTRGILDPDDYYYRRVFTDAVRAVDAAAGHPAVDASRIVVSGGSQGGGIAQATAALHPRVAAALIDVPFLTHFRRAVEITDAEPYQELVRFLATRREAGEQVFRTLGYFDGLHFAARGQVPALYSVALMDDICPPSTVFAAYNHWQGPKEITVWPWNRHEGGQGYQREEQLRYLHKLLSAS</sequence>
<accession>A0A7X0CBM2</accession>
<dbReference type="PANTHER" id="PTHR40111">
    <property type="entry name" value="CEPHALOSPORIN-C DEACETYLASE"/>
    <property type="match status" value="1"/>
</dbReference>
<dbReference type="SUPFAM" id="SSF53474">
    <property type="entry name" value="alpha/beta-Hydrolases"/>
    <property type="match status" value="1"/>
</dbReference>
<evidence type="ECO:0000256" key="2">
    <source>
        <dbReference type="PIRSR" id="PIRSR639069-2"/>
    </source>
</evidence>
<organism evidence="5 6">
    <name type="scientific">Nonomuraea muscovyensis</name>
    <dbReference type="NCBI Taxonomy" id="1124761"/>
    <lineage>
        <taxon>Bacteria</taxon>
        <taxon>Bacillati</taxon>
        <taxon>Actinomycetota</taxon>
        <taxon>Actinomycetes</taxon>
        <taxon>Streptosporangiales</taxon>
        <taxon>Streptosporangiaceae</taxon>
        <taxon>Nonomuraea</taxon>
    </lineage>
</organism>
<dbReference type="AlphaFoldDB" id="A0A7X0CBM2"/>
<comment type="caution">
    <text evidence="5">The sequence shown here is derived from an EMBL/GenBank/DDBJ whole genome shotgun (WGS) entry which is preliminary data.</text>
</comment>
<evidence type="ECO:0000259" key="4">
    <source>
        <dbReference type="Pfam" id="PF05448"/>
    </source>
</evidence>
<keyword evidence="6" id="KW-1185">Reference proteome</keyword>
<feature type="region of interest" description="Disordered" evidence="3">
    <location>
        <begin position="132"/>
        <end position="154"/>
    </location>
</feature>